<dbReference type="PANTHER" id="PTHR19308:SF14">
    <property type="entry name" value="START DOMAIN-CONTAINING PROTEIN"/>
    <property type="match status" value="1"/>
</dbReference>
<dbReference type="OrthoDB" id="5734556at2"/>
<dbReference type="EMBL" id="BAOS01000028">
    <property type="protein sequence ID" value="GAX61854.1"/>
    <property type="molecule type" value="Genomic_DNA"/>
</dbReference>
<evidence type="ECO:0000313" key="2">
    <source>
        <dbReference type="EMBL" id="GAX61854.1"/>
    </source>
</evidence>
<sequence length="225" mass="25991">MRLINFSLFTFLLVAIVSFFNAVIADEKEWHLAYEADGINVYKRITEGSKFFEFNAVGNLQGTVSEYLSVILDTDEHPDWVPRCLQTQKIEKISDQELIIYAVYAGVWPTSDRDYAARMSITSKPDVQTIRVDIERIELTDVIPGTTDRVHIPHLKSSWIFEQIGRNLTRVELRAHVDPGGWIPSWLVNWGYREIPYQFLKNLESQVAKHIDYKLSLAKIPVDPH</sequence>
<keyword evidence="3" id="KW-1185">Reference proteome</keyword>
<organism evidence="2 3">
    <name type="scientific">Candidatus Scalindua japonica</name>
    <dbReference type="NCBI Taxonomy" id="1284222"/>
    <lineage>
        <taxon>Bacteria</taxon>
        <taxon>Pseudomonadati</taxon>
        <taxon>Planctomycetota</taxon>
        <taxon>Candidatus Brocadiia</taxon>
        <taxon>Candidatus Brocadiales</taxon>
        <taxon>Candidatus Scalinduaceae</taxon>
        <taxon>Candidatus Scalindua</taxon>
    </lineage>
</organism>
<evidence type="ECO:0000259" key="1">
    <source>
        <dbReference type="PROSITE" id="PS50848"/>
    </source>
</evidence>
<dbReference type="SUPFAM" id="SSF55961">
    <property type="entry name" value="Bet v1-like"/>
    <property type="match status" value="1"/>
</dbReference>
<gene>
    <name evidence="2" type="ORF">SCALIN_C28_0056</name>
</gene>
<proteinExistence type="predicted"/>
<protein>
    <recommendedName>
        <fullName evidence="1">START domain-containing protein</fullName>
    </recommendedName>
</protein>
<dbReference type="Gene3D" id="3.30.530.20">
    <property type="match status" value="1"/>
</dbReference>
<evidence type="ECO:0000313" key="3">
    <source>
        <dbReference type="Proteomes" id="UP000218542"/>
    </source>
</evidence>
<accession>A0A286U142</accession>
<dbReference type="PIRSF" id="PIRSF039033">
    <property type="entry name" value="START_dom"/>
    <property type="match status" value="1"/>
</dbReference>
<dbReference type="PROSITE" id="PS50848">
    <property type="entry name" value="START"/>
    <property type="match status" value="1"/>
</dbReference>
<comment type="caution">
    <text evidence="2">The sequence shown here is derived from an EMBL/GenBank/DDBJ whole genome shotgun (WGS) entry which is preliminary data.</text>
</comment>
<dbReference type="GO" id="GO:0005737">
    <property type="term" value="C:cytoplasm"/>
    <property type="evidence" value="ECO:0007669"/>
    <property type="project" value="UniProtKB-ARBA"/>
</dbReference>
<reference evidence="3" key="1">
    <citation type="journal article" date="2017" name="Environ. Microbiol. Rep.">
        <title>Genetic Diversity of Marine Anaerobic Ammonium-Oxidizing Bacteria as Revealed by Genomic and Proteomic Analyses of 'Candidatus Scalindua japonica'.</title>
        <authorList>
            <person name="Oshiki M."/>
            <person name="Mizuto K."/>
            <person name="Kimura Z."/>
            <person name="Kindaichi T."/>
            <person name="Satoh H."/>
            <person name="Okabe S."/>
        </authorList>
    </citation>
    <scope>NUCLEOTIDE SEQUENCE [LARGE SCALE GENOMIC DNA]</scope>
    <source>
        <strain evidence="3">husup-a2</strain>
    </source>
</reference>
<dbReference type="InterPro" id="IPR051213">
    <property type="entry name" value="START_lipid_transfer"/>
</dbReference>
<dbReference type="Proteomes" id="UP000218542">
    <property type="component" value="Unassembled WGS sequence"/>
</dbReference>
<name>A0A286U142_9BACT</name>
<dbReference type="PANTHER" id="PTHR19308">
    <property type="entry name" value="PHOSPHATIDYLCHOLINE TRANSFER PROTEIN"/>
    <property type="match status" value="1"/>
</dbReference>
<dbReference type="RefSeq" id="WP_096895228.1">
    <property type="nucleotide sequence ID" value="NZ_BAOS01000028.1"/>
</dbReference>
<dbReference type="AlphaFoldDB" id="A0A286U142"/>
<dbReference type="InterPro" id="IPR002913">
    <property type="entry name" value="START_lipid-bd_dom"/>
</dbReference>
<dbReference type="InterPro" id="IPR028347">
    <property type="entry name" value="START_dom_prot"/>
</dbReference>
<dbReference type="InterPro" id="IPR023393">
    <property type="entry name" value="START-like_dom_sf"/>
</dbReference>
<dbReference type="Pfam" id="PF01852">
    <property type="entry name" value="START"/>
    <property type="match status" value="1"/>
</dbReference>
<dbReference type="GO" id="GO:0008289">
    <property type="term" value="F:lipid binding"/>
    <property type="evidence" value="ECO:0007669"/>
    <property type="project" value="InterPro"/>
</dbReference>
<feature type="domain" description="START" evidence="1">
    <location>
        <begin position="15"/>
        <end position="212"/>
    </location>
</feature>